<dbReference type="InterPro" id="IPR026353">
    <property type="entry name" value="Hypoxan-DNA_Glyclase"/>
</dbReference>
<sequence>MTERIVHPLEPVYDENSRVLVLGTMPSPKSREYGFYYSHPQNRFWRILADLYELSLPKTNDEKRAILLSHRIALWDVLKSCVIEGADDGSIREPVPNDIAALLARTRIHTVFTTGSKAAALYRRLCLKDTGIAAVALPSTSPANCRFYSYEKLLDAYRILRAAAESSRTLS</sequence>
<dbReference type="RefSeq" id="WP_156990691.1">
    <property type="nucleotide sequence ID" value="NZ_VWXL01000058.1"/>
</dbReference>
<reference evidence="2 3" key="1">
    <citation type="submission" date="2019-09" db="EMBL/GenBank/DDBJ databases">
        <title>Genome sequence of Clostridium sp. EA1.</title>
        <authorList>
            <person name="Poehlein A."/>
            <person name="Bengelsdorf F.R."/>
            <person name="Daniel R."/>
        </authorList>
    </citation>
    <scope>NUCLEOTIDE SEQUENCE [LARGE SCALE GENOMIC DNA]</scope>
    <source>
        <strain evidence="2 3">EA1</strain>
    </source>
</reference>
<accession>A0A6N8I029</accession>
<gene>
    <name evidence="2" type="ORF">CAFE_22120</name>
</gene>
<dbReference type="InterPro" id="IPR036895">
    <property type="entry name" value="Uracil-DNA_glycosylase-like_sf"/>
</dbReference>
<feature type="domain" description="Uracil-DNA glycosylase-like" evidence="1">
    <location>
        <begin position="10"/>
        <end position="160"/>
    </location>
</feature>
<evidence type="ECO:0000259" key="1">
    <source>
        <dbReference type="SMART" id="SM00986"/>
    </source>
</evidence>
<dbReference type="EMBL" id="VWXL01000058">
    <property type="protein sequence ID" value="MVB11494.1"/>
    <property type="molecule type" value="Genomic_DNA"/>
</dbReference>
<dbReference type="AlphaFoldDB" id="A0A6N8I029"/>
<evidence type="ECO:0000313" key="3">
    <source>
        <dbReference type="Proteomes" id="UP000469440"/>
    </source>
</evidence>
<name>A0A6N8I029_9FIRM</name>
<dbReference type="CDD" id="cd10032">
    <property type="entry name" value="UDG-F6_HDG"/>
    <property type="match status" value="1"/>
</dbReference>
<dbReference type="SUPFAM" id="SSF52141">
    <property type="entry name" value="Uracil-DNA glycosylase-like"/>
    <property type="match status" value="1"/>
</dbReference>
<dbReference type="Pfam" id="PF03167">
    <property type="entry name" value="UDG"/>
    <property type="match status" value="1"/>
</dbReference>
<dbReference type="SMART" id="SM00987">
    <property type="entry name" value="UreE_C"/>
    <property type="match status" value="1"/>
</dbReference>
<organism evidence="2 3">
    <name type="scientific">Caproicibacter fermentans</name>
    <dbReference type="NCBI Taxonomy" id="2576756"/>
    <lineage>
        <taxon>Bacteria</taxon>
        <taxon>Bacillati</taxon>
        <taxon>Bacillota</taxon>
        <taxon>Clostridia</taxon>
        <taxon>Eubacteriales</taxon>
        <taxon>Acutalibacteraceae</taxon>
        <taxon>Caproicibacter</taxon>
    </lineage>
</organism>
<dbReference type="Gene3D" id="3.40.470.10">
    <property type="entry name" value="Uracil-DNA glycosylase-like domain"/>
    <property type="match status" value="1"/>
</dbReference>
<keyword evidence="3" id="KW-1185">Reference proteome</keyword>
<dbReference type="OrthoDB" id="9799921at2"/>
<dbReference type="InterPro" id="IPR005122">
    <property type="entry name" value="Uracil-DNA_glycosylase-like"/>
</dbReference>
<dbReference type="Proteomes" id="UP000469440">
    <property type="component" value="Unassembled WGS sequence"/>
</dbReference>
<dbReference type="SMART" id="SM00986">
    <property type="entry name" value="UDG"/>
    <property type="match status" value="1"/>
</dbReference>
<dbReference type="NCBIfam" id="TIGR04274">
    <property type="entry name" value="hypoxanDNAglyco"/>
    <property type="match status" value="1"/>
</dbReference>
<evidence type="ECO:0000313" key="2">
    <source>
        <dbReference type="EMBL" id="MVB11494.1"/>
    </source>
</evidence>
<comment type="caution">
    <text evidence="2">The sequence shown here is derived from an EMBL/GenBank/DDBJ whole genome shotgun (WGS) entry which is preliminary data.</text>
</comment>
<protein>
    <submittedName>
        <fullName evidence="2">Uracil DNA glycosylase superfamily protein</fullName>
    </submittedName>
</protein>
<proteinExistence type="predicted"/>